<dbReference type="GO" id="GO:0006508">
    <property type="term" value="P:proteolysis"/>
    <property type="evidence" value="ECO:0007669"/>
    <property type="project" value="InterPro"/>
</dbReference>
<dbReference type="PANTHER" id="PTHR10795">
    <property type="entry name" value="PROPROTEIN CONVERTASE SUBTILISIN/KEXIN"/>
    <property type="match status" value="1"/>
</dbReference>
<dbReference type="GO" id="GO:0004252">
    <property type="term" value="F:serine-type endopeptidase activity"/>
    <property type="evidence" value="ECO:0007669"/>
    <property type="project" value="InterPro"/>
</dbReference>
<evidence type="ECO:0000313" key="5">
    <source>
        <dbReference type="Proteomes" id="UP001058974"/>
    </source>
</evidence>
<evidence type="ECO:0000256" key="1">
    <source>
        <dbReference type="ARBA" id="ARBA00004613"/>
    </source>
</evidence>
<reference evidence="4 5" key="1">
    <citation type="journal article" date="2022" name="Nat. Genet.">
        <title>Improved pea reference genome and pan-genome highlight genomic features and evolutionary characteristics.</title>
        <authorList>
            <person name="Yang T."/>
            <person name="Liu R."/>
            <person name="Luo Y."/>
            <person name="Hu S."/>
            <person name="Wang D."/>
            <person name="Wang C."/>
            <person name="Pandey M.K."/>
            <person name="Ge S."/>
            <person name="Xu Q."/>
            <person name="Li N."/>
            <person name="Li G."/>
            <person name="Huang Y."/>
            <person name="Saxena R.K."/>
            <person name="Ji Y."/>
            <person name="Li M."/>
            <person name="Yan X."/>
            <person name="He Y."/>
            <person name="Liu Y."/>
            <person name="Wang X."/>
            <person name="Xiang C."/>
            <person name="Varshney R.K."/>
            <person name="Ding H."/>
            <person name="Gao S."/>
            <person name="Zong X."/>
        </authorList>
    </citation>
    <scope>NUCLEOTIDE SEQUENCE [LARGE SCALE GENOMIC DNA]</scope>
    <source>
        <strain evidence="4 5">cv. Zhongwan 6</strain>
    </source>
</reference>
<evidence type="ECO:0000256" key="3">
    <source>
        <dbReference type="ARBA" id="ARBA00022729"/>
    </source>
</evidence>
<dbReference type="AlphaFoldDB" id="A0A9D5B8Z6"/>
<dbReference type="Proteomes" id="UP001058974">
    <property type="component" value="Chromosome 2"/>
</dbReference>
<keyword evidence="3" id="KW-0732">Signal</keyword>
<dbReference type="GO" id="GO:0005576">
    <property type="term" value="C:extracellular region"/>
    <property type="evidence" value="ECO:0007669"/>
    <property type="project" value="UniProtKB-SubCell"/>
</dbReference>
<name>A0A9D5B8Z6_PEA</name>
<proteinExistence type="inferred from homology"/>
<dbReference type="Gramene" id="Psat02G0122000-T1">
    <property type="protein sequence ID" value="KAI5434271.1"/>
    <property type="gene ID" value="KIW84_021220"/>
</dbReference>
<dbReference type="InterPro" id="IPR045051">
    <property type="entry name" value="SBT"/>
</dbReference>
<comment type="similarity">
    <text evidence="2">Belongs to the peptidase S8 family.</text>
</comment>
<comment type="caution">
    <text evidence="4">The sequence shown here is derived from an EMBL/GenBank/DDBJ whole genome shotgun (WGS) entry which is preliminary data.</text>
</comment>
<keyword evidence="5" id="KW-1185">Reference proteome</keyword>
<dbReference type="InterPro" id="IPR036852">
    <property type="entry name" value="Peptidase_S8/S53_dom_sf"/>
</dbReference>
<evidence type="ECO:0000313" key="4">
    <source>
        <dbReference type="EMBL" id="KAI5434271.1"/>
    </source>
</evidence>
<evidence type="ECO:0000256" key="2">
    <source>
        <dbReference type="ARBA" id="ARBA00011073"/>
    </source>
</evidence>
<sequence>MGFYWSYTILERQYYESDVMVGVIDSGIWPESSRFTEKGFGPPPTKWKGRCSGYNFTCNRPLKEKTKEKERWYMVGWTVVAVEAETLDKWRSGAEGLALFMACLEYKTQVT</sequence>
<organism evidence="4 5">
    <name type="scientific">Pisum sativum</name>
    <name type="common">Garden pea</name>
    <name type="synonym">Lathyrus oleraceus</name>
    <dbReference type="NCBI Taxonomy" id="3888"/>
    <lineage>
        <taxon>Eukaryota</taxon>
        <taxon>Viridiplantae</taxon>
        <taxon>Streptophyta</taxon>
        <taxon>Embryophyta</taxon>
        <taxon>Tracheophyta</taxon>
        <taxon>Spermatophyta</taxon>
        <taxon>Magnoliopsida</taxon>
        <taxon>eudicotyledons</taxon>
        <taxon>Gunneridae</taxon>
        <taxon>Pentapetalae</taxon>
        <taxon>rosids</taxon>
        <taxon>fabids</taxon>
        <taxon>Fabales</taxon>
        <taxon>Fabaceae</taxon>
        <taxon>Papilionoideae</taxon>
        <taxon>50 kb inversion clade</taxon>
        <taxon>NPAAA clade</taxon>
        <taxon>Hologalegina</taxon>
        <taxon>IRL clade</taxon>
        <taxon>Fabeae</taxon>
        <taxon>Lathyrus</taxon>
    </lineage>
</organism>
<gene>
    <name evidence="4" type="ORF">KIW84_021220</name>
</gene>
<protein>
    <submittedName>
        <fullName evidence="4">Uncharacterized protein</fullName>
    </submittedName>
</protein>
<dbReference type="EMBL" id="JAMSHJ010000002">
    <property type="protein sequence ID" value="KAI5434271.1"/>
    <property type="molecule type" value="Genomic_DNA"/>
</dbReference>
<accession>A0A9D5B8Z6</accession>
<dbReference type="Gene3D" id="3.40.50.200">
    <property type="entry name" value="Peptidase S8/S53 domain"/>
    <property type="match status" value="1"/>
</dbReference>
<comment type="subcellular location">
    <subcellularLocation>
        <location evidence="1">Secreted</location>
    </subcellularLocation>
</comment>